<evidence type="ECO:0000313" key="1">
    <source>
        <dbReference type="EMBL" id="MCC8635305.1"/>
    </source>
</evidence>
<name>A0ABS8LLT5_XANEU</name>
<protein>
    <submittedName>
        <fullName evidence="1">Uncharacterized protein</fullName>
    </submittedName>
</protein>
<proteinExistence type="predicted"/>
<accession>A0ABS8LLT5</accession>
<comment type="caution">
    <text evidence="1">The sequence shown here is derived from an EMBL/GenBank/DDBJ whole genome shotgun (WGS) entry which is preliminary data.</text>
</comment>
<keyword evidence="2" id="KW-1185">Reference proteome</keyword>
<organism evidence="1 2">
    <name type="scientific">Xanthomonas euvesicatoria pv. euvesicatoria</name>
    <dbReference type="NCBI Taxonomy" id="2753541"/>
    <lineage>
        <taxon>Bacteria</taxon>
        <taxon>Pseudomonadati</taxon>
        <taxon>Pseudomonadota</taxon>
        <taxon>Gammaproteobacteria</taxon>
        <taxon>Lysobacterales</taxon>
        <taxon>Lysobacteraceae</taxon>
        <taxon>Xanthomonas</taxon>
    </lineage>
</organism>
<dbReference type="RefSeq" id="WP_011347572.1">
    <property type="nucleotide sequence ID" value="NZ_JAJIUE010000123.1"/>
</dbReference>
<reference evidence="1" key="1">
    <citation type="submission" date="2021-11" db="EMBL/GenBank/DDBJ databases">
        <title>Genome resources and taxonomic validation of 89 Xanthomonas strains.</title>
        <authorList>
            <person name="Tambong J.T."/>
        </authorList>
    </citation>
    <scope>NUCLEOTIDE SEQUENCE</scope>
    <source>
        <strain evidence="1">Xv 72</strain>
    </source>
</reference>
<gene>
    <name evidence="1" type="ORF">LN463_09975</name>
</gene>
<evidence type="ECO:0000313" key="2">
    <source>
        <dbReference type="Proteomes" id="UP001430605"/>
    </source>
</evidence>
<dbReference type="Proteomes" id="UP001430605">
    <property type="component" value="Unassembled WGS sequence"/>
</dbReference>
<dbReference type="EMBL" id="JAJIUS010000053">
    <property type="protein sequence ID" value="MCC8635305.1"/>
    <property type="molecule type" value="Genomic_DNA"/>
</dbReference>
<sequence>MSTNTQSSETVSARLKLEAEIADFLRQRIEDGNLCAEDVPARLARYGLMPPETFVSEMRERMGLDDGDEAAATVSTAVTHRSDFGTPVMVACVNASGMPDMPVFIVSATQEEYDLGVHYDKAEALAEESGYEGPFVCFDMAEQEAIVSAARELGLVPQVVVVDMTDGQIHSIRCDSGEIKVVCYDTSDTDEHSAAVANRPLGENGQLVRCWSHAQLAQVDPGLKPAQI</sequence>